<evidence type="ECO:0000313" key="6">
    <source>
        <dbReference type="EMBL" id="KKN45682.1"/>
    </source>
</evidence>
<dbReference type="PANTHER" id="PTHR11048:SF5">
    <property type="entry name" value="DECAPRENYL-PHOSPHATE PHOSPHORIBOSYLTRANSFERASE"/>
    <property type="match status" value="1"/>
</dbReference>
<feature type="transmembrane region" description="Helical" evidence="5">
    <location>
        <begin position="282"/>
        <end position="303"/>
    </location>
</feature>
<dbReference type="Gene3D" id="1.10.357.140">
    <property type="entry name" value="UbiA prenyltransferase"/>
    <property type="match status" value="1"/>
</dbReference>
<dbReference type="GO" id="GO:0016765">
    <property type="term" value="F:transferase activity, transferring alkyl or aryl (other than methyl) groups"/>
    <property type="evidence" value="ECO:0007669"/>
    <property type="project" value="InterPro"/>
</dbReference>
<feature type="transmembrane region" description="Helical" evidence="5">
    <location>
        <begin position="212"/>
        <end position="229"/>
    </location>
</feature>
<feature type="transmembrane region" description="Helical" evidence="5">
    <location>
        <begin position="80"/>
        <end position="102"/>
    </location>
</feature>
<feature type="transmembrane region" description="Helical" evidence="5">
    <location>
        <begin position="241"/>
        <end position="261"/>
    </location>
</feature>
<protein>
    <recommendedName>
        <fullName evidence="7">UbiA prenyltransferase family protein</fullName>
    </recommendedName>
</protein>
<dbReference type="GO" id="GO:0009247">
    <property type="term" value="P:glycolipid biosynthetic process"/>
    <property type="evidence" value="ECO:0007669"/>
    <property type="project" value="TreeGrafter"/>
</dbReference>
<keyword evidence="2 5" id="KW-0812">Transmembrane</keyword>
<dbReference type="EMBL" id="LAZR01001372">
    <property type="protein sequence ID" value="KKN45682.1"/>
    <property type="molecule type" value="Genomic_DNA"/>
</dbReference>
<evidence type="ECO:0000256" key="1">
    <source>
        <dbReference type="ARBA" id="ARBA00004141"/>
    </source>
</evidence>
<gene>
    <name evidence="6" type="ORF">LCGC14_0680450</name>
</gene>
<name>A0A0F9R8K8_9ZZZZ</name>
<keyword evidence="4 5" id="KW-0472">Membrane</keyword>
<reference evidence="6" key="1">
    <citation type="journal article" date="2015" name="Nature">
        <title>Complex archaea that bridge the gap between prokaryotes and eukaryotes.</title>
        <authorList>
            <person name="Spang A."/>
            <person name="Saw J.H."/>
            <person name="Jorgensen S.L."/>
            <person name="Zaremba-Niedzwiedzka K."/>
            <person name="Martijn J."/>
            <person name="Lind A.E."/>
            <person name="van Eijk R."/>
            <person name="Schleper C."/>
            <person name="Guy L."/>
            <person name="Ettema T.J."/>
        </authorList>
    </citation>
    <scope>NUCLEOTIDE SEQUENCE</scope>
</reference>
<comment type="caution">
    <text evidence="6">The sequence shown here is derived from an EMBL/GenBank/DDBJ whole genome shotgun (WGS) entry which is preliminary data.</text>
</comment>
<dbReference type="CDD" id="cd13963">
    <property type="entry name" value="PT_UbiA_2"/>
    <property type="match status" value="1"/>
</dbReference>
<dbReference type="InterPro" id="IPR000537">
    <property type="entry name" value="UbiA_prenyltransferase"/>
</dbReference>
<feature type="transmembrane region" description="Helical" evidence="5">
    <location>
        <begin position="135"/>
        <end position="152"/>
    </location>
</feature>
<dbReference type="PANTHER" id="PTHR11048">
    <property type="entry name" value="PRENYLTRANSFERASES"/>
    <property type="match status" value="1"/>
</dbReference>
<feature type="transmembrane region" description="Helical" evidence="5">
    <location>
        <begin position="40"/>
        <end position="59"/>
    </location>
</feature>
<feature type="transmembrane region" description="Helical" evidence="5">
    <location>
        <begin position="16"/>
        <end position="34"/>
    </location>
</feature>
<keyword evidence="3 5" id="KW-1133">Transmembrane helix</keyword>
<organism evidence="6">
    <name type="scientific">marine sediment metagenome</name>
    <dbReference type="NCBI Taxonomy" id="412755"/>
    <lineage>
        <taxon>unclassified sequences</taxon>
        <taxon>metagenomes</taxon>
        <taxon>ecological metagenomes</taxon>
    </lineage>
</organism>
<comment type="subcellular location">
    <subcellularLocation>
        <location evidence="1">Membrane</location>
        <topology evidence="1">Multi-pass membrane protein</topology>
    </subcellularLocation>
</comment>
<evidence type="ECO:0000256" key="5">
    <source>
        <dbReference type="SAM" id="Phobius"/>
    </source>
</evidence>
<evidence type="ECO:0008006" key="7">
    <source>
        <dbReference type="Google" id="ProtNLM"/>
    </source>
</evidence>
<evidence type="ECO:0000256" key="3">
    <source>
        <dbReference type="ARBA" id="ARBA00022989"/>
    </source>
</evidence>
<proteinExistence type="predicted"/>
<evidence type="ECO:0000256" key="2">
    <source>
        <dbReference type="ARBA" id="ARBA00022692"/>
    </source>
</evidence>
<dbReference type="AlphaFoldDB" id="A0A0F9R8K8"/>
<dbReference type="Pfam" id="PF01040">
    <property type="entry name" value="UbiA"/>
    <property type="match status" value="1"/>
</dbReference>
<dbReference type="InterPro" id="IPR044878">
    <property type="entry name" value="UbiA_sf"/>
</dbReference>
<feature type="transmembrane region" description="Helical" evidence="5">
    <location>
        <begin position="108"/>
        <end position="128"/>
    </location>
</feature>
<dbReference type="InterPro" id="IPR039653">
    <property type="entry name" value="Prenyltransferase"/>
</dbReference>
<dbReference type="GO" id="GO:0005886">
    <property type="term" value="C:plasma membrane"/>
    <property type="evidence" value="ECO:0007669"/>
    <property type="project" value="TreeGrafter"/>
</dbReference>
<sequence>MLNRIKELLHLLRVRQYYKNIMIFVGIFFSQNLFDPTHYISLIIGFILLCFTSSFNYIINDIGDIEKDKLHTEKLKKKPLASGSISKFYAIIILIILALLIIASSIFLLPNLGFIFMIVLMILTGQLYNHIFKKYAFIDIIILSTGYLWRALAGCMIIEQYVSAWLFLAIFEVAIFLSIAKRKGDLKFLGEDVAAEHKEVYDQYSLKLLDQFHVIIAGSLFMTYALYLINTFGLVETAETGIPTLFEYLSILTVPISLYILMRYMYLTSSKPEIARSTEKAFFDKGMIIACVLLGGILLFSFYY</sequence>
<feature type="transmembrane region" description="Helical" evidence="5">
    <location>
        <begin position="164"/>
        <end position="180"/>
    </location>
</feature>
<accession>A0A0F9R8K8</accession>
<evidence type="ECO:0000256" key="4">
    <source>
        <dbReference type="ARBA" id="ARBA00023136"/>
    </source>
</evidence>